<name>A0A8J8SXT0_HALGN</name>
<accession>A0A8J8SXT0</accession>
<dbReference type="InterPro" id="IPR009011">
    <property type="entry name" value="Man6P_isomerase_rcpt-bd_dom_sf"/>
</dbReference>
<evidence type="ECO:0000256" key="1">
    <source>
        <dbReference type="ARBA" id="ARBA00004240"/>
    </source>
</evidence>
<keyword evidence="7" id="KW-1185">Reference proteome</keyword>
<evidence type="ECO:0000256" key="2">
    <source>
        <dbReference type="ARBA" id="ARBA00022729"/>
    </source>
</evidence>
<dbReference type="GO" id="GO:0030970">
    <property type="term" value="P:retrograde protein transport, ER to cytosol"/>
    <property type="evidence" value="ECO:0007669"/>
    <property type="project" value="TreeGrafter"/>
</dbReference>
<dbReference type="AlphaFoldDB" id="A0A8J8SXT0"/>
<evidence type="ECO:0000313" key="6">
    <source>
        <dbReference type="EMBL" id="TNV74794.1"/>
    </source>
</evidence>
<comment type="subcellular location">
    <subcellularLocation>
        <location evidence="1">Endoplasmic reticulum</location>
    </subcellularLocation>
</comment>
<evidence type="ECO:0000256" key="4">
    <source>
        <dbReference type="ARBA" id="ARBA00023157"/>
    </source>
</evidence>
<dbReference type="GO" id="GO:0005788">
    <property type="term" value="C:endoplasmic reticulum lumen"/>
    <property type="evidence" value="ECO:0007669"/>
    <property type="project" value="TreeGrafter"/>
</dbReference>
<evidence type="ECO:0000313" key="7">
    <source>
        <dbReference type="Proteomes" id="UP000785679"/>
    </source>
</evidence>
<dbReference type="InterPro" id="IPR044865">
    <property type="entry name" value="MRH_dom"/>
</dbReference>
<dbReference type="PANTHER" id="PTHR15414">
    <property type="entry name" value="OS-9-RELATED"/>
    <property type="match status" value="1"/>
</dbReference>
<dbReference type="OrthoDB" id="448954at2759"/>
<comment type="caution">
    <text evidence="6">The sequence shown here is derived from an EMBL/GenBank/DDBJ whole genome shotgun (WGS) entry which is preliminary data.</text>
</comment>
<dbReference type="PROSITE" id="PS51914">
    <property type="entry name" value="MRH"/>
    <property type="match status" value="1"/>
</dbReference>
<dbReference type="Proteomes" id="UP000785679">
    <property type="component" value="Unassembled WGS sequence"/>
</dbReference>
<dbReference type="SUPFAM" id="SSF50911">
    <property type="entry name" value="Mannose 6-phosphate receptor domain"/>
    <property type="match status" value="1"/>
</dbReference>
<evidence type="ECO:0000259" key="5">
    <source>
        <dbReference type="PROSITE" id="PS51914"/>
    </source>
</evidence>
<sequence length="544" mass="62342">MTIDKQSGGHIIRIFEKNITQPRHKHDMVGIVFPQPDGSEPKLETRVIVEIINAYTFIIDKPFNNTETLTDVILDFKVISVEGSRIGGSGRNYQDQSQHLKSFGLEIIHAKYVYCKRCLFSQTYQVGDSLVIDYYDRTYVSRITRIIEDNLMEIKPLSGNDQMVIVVDTYMVIDRQMGEDTFEWKNERKSLQPKLTLKGGKYVYSGENLGNSFREGDKIVFLEVNAHTKSLRNRKYSGPVFTVERFIQDGFGMEVSNQEGLQFPSEAVQAESSVRYLKAHPLSTILPPPTPHELTKYSFHPDISLPSQLNPTKYALSQGEGIFTFALNFDANQLYHRLHFSIGSSQNQQMIDFVYNSQHGLLLNGNFTDLDLRNVTQLYVIVHNSTVYLAANSPLFADIFHSYEFKAIGWDGGALNLYVDPGYSENVEISKIFKFDGITPKLKQQLNLYLQAPSNFKTYFIERYVNGTVCSVNNKPREVTIFYYCDYFNTQNEFTLLELSEPDWCKYHVKVATKYMCGRGNIPQIHQSSNGNQIKCMPRVISDQ</sequence>
<reference evidence="6" key="1">
    <citation type="submission" date="2019-06" db="EMBL/GenBank/DDBJ databases">
        <authorList>
            <person name="Zheng W."/>
        </authorList>
    </citation>
    <scope>NUCLEOTIDE SEQUENCE</scope>
    <source>
        <strain evidence="6">QDHG01</strain>
    </source>
</reference>
<organism evidence="6 7">
    <name type="scientific">Halteria grandinella</name>
    <dbReference type="NCBI Taxonomy" id="5974"/>
    <lineage>
        <taxon>Eukaryota</taxon>
        <taxon>Sar</taxon>
        <taxon>Alveolata</taxon>
        <taxon>Ciliophora</taxon>
        <taxon>Intramacronucleata</taxon>
        <taxon>Spirotrichea</taxon>
        <taxon>Stichotrichia</taxon>
        <taxon>Sporadotrichida</taxon>
        <taxon>Halteriidae</taxon>
        <taxon>Halteria</taxon>
    </lineage>
</organism>
<dbReference type="InterPro" id="IPR045149">
    <property type="entry name" value="OS-9-like"/>
</dbReference>
<proteinExistence type="predicted"/>
<keyword evidence="3" id="KW-0256">Endoplasmic reticulum</keyword>
<evidence type="ECO:0000256" key="3">
    <source>
        <dbReference type="ARBA" id="ARBA00022824"/>
    </source>
</evidence>
<keyword evidence="4" id="KW-1015">Disulfide bond</keyword>
<protein>
    <recommendedName>
        <fullName evidence="5">MRH domain-containing protein</fullName>
    </recommendedName>
</protein>
<dbReference type="EMBL" id="RRYP01016624">
    <property type="protein sequence ID" value="TNV74794.1"/>
    <property type="molecule type" value="Genomic_DNA"/>
</dbReference>
<dbReference type="PANTHER" id="PTHR15414:SF0">
    <property type="entry name" value="ENDOPLASMIC RETICULUM LECTIN 1"/>
    <property type="match status" value="1"/>
</dbReference>
<keyword evidence="2" id="KW-0732">Signal</keyword>
<gene>
    <name evidence="6" type="ORF">FGO68_gene5785</name>
</gene>
<dbReference type="GO" id="GO:0030968">
    <property type="term" value="P:endoplasmic reticulum unfolded protein response"/>
    <property type="evidence" value="ECO:0007669"/>
    <property type="project" value="InterPro"/>
</dbReference>
<dbReference type="Gene3D" id="2.70.130.10">
    <property type="entry name" value="Mannose-6-phosphate receptor binding domain"/>
    <property type="match status" value="1"/>
</dbReference>
<feature type="domain" description="MRH" evidence="5">
    <location>
        <begin position="363"/>
        <end position="519"/>
    </location>
</feature>